<dbReference type="SUPFAM" id="SSF46894">
    <property type="entry name" value="C-terminal effector domain of the bipartite response regulators"/>
    <property type="match status" value="1"/>
</dbReference>
<dbReference type="EMBL" id="JBHLSW010000007">
    <property type="protein sequence ID" value="MFC0634628.1"/>
    <property type="molecule type" value="Genomic_DNA"/>
</dbReference>
<dbReference type="CDD" id="cd06170">
    <property type="entry name" value="LuxR_C_like"/>
    <property type="match status" value="1"/>
</dbReference>
<dbReference type="InterPro" id="IPR016032">
    <property type="entry name" value="Sig_transdc_resp-reg_C-effctor"/>
</dbReference>
<evidence type="ECO:0000259" key="4">
    <source>
        <dbReference type="PROSITE" id="PS50043"/>
    </source>
</evidence>
<name>A0ABV6R7V0_9CAUL</name>
<keyword evidence="1" id="KW-0805">Transcription regulation</keyword>
<keyword evidence="3" id="KW-0804">Transcription</keyword>
<dbReference type="PRINTS" id="PR00038">
    <property type="entry name" value="HTHLUXR"/>
</dbReference>
<dbReference type="PANTHER" id="PTHR44688">
    <property type="entry name" value="DNA-BINDING TRANSCRIPTIONAL ACTIVATOR DEVR_DOSR"/>
    <property type="match status" value="1"/>
</dbReference>
<keyword evidence="2" id="KW-0238">DNA-binding</keyword>
<protein>
    <submittedName>
        <fullName evidence="5">Response regulator transcription factor</fullName>
    </submittedName>
</protein>
<dbReference type="Pfam" id="PF00196">
    <property type="entry name" value="GerE"/>
    <property type="match status" value="1"/>
</dbReference>
<evidence type="ECO:0000313" key="5">
    <source>
        <dbReference type="EMBL" id="MFC0634628.1"/>
    </source>
</evidence>
<comment type="caution">
    <text evidence="5">The sequence shown here is derived from an EMBL/GenBank/DDBJ whole genome shotgun (WGS) entry which is preliminary data.</text>
</comment>
<dbReference type="InterPro" id="IPR000792">
    <property type="entry name" value="Tscrpt_reg_LuxR_C"/>
</dbReference>
<proteinExistence type="predicted"/>
<dbReference type="PANTHER" id="PTHR44688:SF16">
    <property type="entry name" value="DNA-BINDING TRANSCRIPTIONAL ACTIVATOR DEVR_DOSR"/>
    <property type="match status" value="1"/>
</dbReference>
<sequence>MDCDSPSEPRPATPLSARESECLLWVSRGKSSVDIGQIVGLSPRTVDSYLEKACAKLRVRTRIEAVAVAVRAGIIDPDVD</sequence>
<dbReference type="InterPro" id="IPR036388">
    <property type="entry name" value="WH-like_DNA-bd_sf"/>
</dbReference>
<gene>
    <name evidence="5" type="ORF">ACFFGE_12170</name>
</gene>
<evidence type="ECO:0000256" key="3">
    <source>
        <dbReference type="ARBA" id="ARBA00023163"/>
    </source>
</evidence>
<dbReference type="SMART" id="SM00421">
    <property type="entry name" value="HTH_LUXR"/>
    <property type="match status" value="1"/>
</dbReference>
<evidence type="ECO:0000313" key="6">
    <source>
        <dbReference type="Proteomes" id="UP001589906"/>
    </source>
</evidence>
<evidence type="ECO:0000256" key="2">
    <source>
        <dbReference type="ARBA" id="ARBA00023125"/>
    </source>
</evidence>
<dbReference type="Proteomes" id="UP001589906">
    <property type="component" value="Unassembled WGS sequence"/>
</dbReference>
<dbReference type="RefSeq" id="WP_225886082.1">
    <property type="nucleotide sequence ID" value="NZ_JBHLSW010000007.1"/>
</dbReference>
<reference evidence="5 6" key="1">
    <citation type="submission" date="2024-09" db="EMBL/GenBank/DDBJ databases">
        <authorList>
            <person name="Sun Q."/>
            <person name="Mori K."/>
        </authorList>
    </citation>
    <scope>NUCLEOTIDE SEQUENCE [LARGE SCALE GENOMIC DNA]</scope>
    <source>
        <strain evidence="5 6">NCAIM B.02621</strain>
    </source>
</reference>
<dbReference type="Gene3D" id="1.10.10.10">
    <property type="entry name" value="Winged helix-like DNA-binding domain superfamily/Winged helix DNA-binding domain"/>
    <property type="match status" value="1"/>
</dbReference>
<keyword evidence="6" id="KW-1185">Reference proteome</keyword>
<evidence type="ECO:0000256" key="1">
    <source>
        <dbReference type="ARBA" id="ARBA00023015"/>
    </source>
</evidence>
<feature type="domain" description="HTH luxR-type" evidence="4">
    <location>
        <begin position="8"/>
        <end position="73"/>
    </location>
</feature>
<dbReference type="PROSITE" id="PS50043">
    <property type="entry name" value="HTH_LUXR_2"/>
    <property type="match status" value="1"/>
</dbReference>
<organism evidence="5 6">
    <name type="scientific">Brevundimonas balnearis</name>
    <dbReference type="NCBI Taxonomy" id="1572858"/>
    <lineage>
        <taxon>Bacteria</taxon>
        <taxon>Pseudomonadati</taxon>
        <taxon>Pseudomonadota</taxon>
        <taxon>Alphaproteobacteria</taxon>
        <taxon>Caulobacterales</taxon>
        <taxon>Caulobacteraceae</taxon>
        <taxon>Brevundimonas</taxon>
    </lineage>
</organism>
<accession>A0ABV6R7V0</accession>